<accession>A0A1M5X5C1</accession>
<evidence type="ECO:0000256" key="1">
    <source>
        <dbReference type="SAM" id="MobiDB-lite"/>
    </source>
</evidence>
<dbReference type="RefSeq" id="WP_073103642.1">
    <property type="nucleotide sequence ID" value="NZ_FQXE01000006.1"/>
</dbReference>
<feature type="transmembrane region" description="Helical" evidence="2">
    <location>
        <begin position="7"/>
        <end position="32"/>
    </location>
</feature>
<evidence type="ECO:0000256" key="2">
    <source>
        <dbReference type="SAM" id="Phobius"/>
    </source>
</evidence>
<evidence type="ECO:0000313" key="3">
    <source>
        <dbReference type="EMBL" id="SHH95029.1"/>
    </source>
</evidence>
<evidence type="ECO:0000313" key="4">
    <source>
        <dbReference type="Proteomes" id="UP000184226"/>
    </source>
</evidence>
<keyword evidence="2" id="KW-0812">Transmembrane</keyword>
<keyword evidence="2" id="KW-0472">Membrane</keyword>
<sequence>MKWLQKILLWCGAFLGVAVLLAITAALFLFALSSPVELRSADASDTPHEMLSAGRAAPGAR</sequence>
<dbReference type="EMBL" id="FQXE01000006">
    <property type="protein sequence ID" value="SHH95029.1"/>
    <property type="molecule type" value="Genomic_DNA"/>
</dbReference>
<keyword evidence="2" id="KW-1133">Transmembrane helix</keyword>
<organism evidence="3 4">
    <name type="scientific">Pollutimonas bauzanensis</name>
    <dbReference type="NCBI Taxonomy" id="658167"/>
    <lineage>
        <taxon>Bacteria</taxon>
        <taxon>Pseudomonadati</taxon>
        <taxon>Pseudomonadota</taxon>
        <taxon>Betaproteobacteria</taxon>
        <taxon>Burkholderiales</taxon>
        <taxon>Alcaligenaceae</taxon>
        <taxon>Pollutimonas</taxon>
    </lineage>
</organism>
<keyword evidence="4" id="KW-1185">Reference proteome</keyword>
<dbReference type="Proteomes" id="UP000184226">
    <property type="component" value="Unassembled WGS sequence"/>
</dbReference>
<feature type="region of interest" description="Disordered" evidence="1">
    <location>
        <begin position="40"/>
        <end position="61"/>
    </location>
</feature>
<proteinExistence type="predicted"/>
<reference evidence="3 4" key="1">
    <citation type="submission" date="2016-11" db="EMBL/GenBank/DDBJ databases">
        <authorList>
            <person name="Jaros S."/>
            <person name="Januszkiewicz K."/>
            <person name="Wedrychowicz H."/>
        </authorList>
    </citation>
    <scope>NUCLEOTIDE SEQUENCE [LARGE SCALE GENOMIC DNA]</scope>
    <source>
        <strain evidence="3 4">CGMCC 1.10190</strain>
    </source>
</reference>
<dbReference type="AlphaFoldDB" id="A0A1M5X5C1"/>
<protein>
    <submittedName>
        <fullName evidence="3">Uncharacterized protein</fullName>
    </submittedName>
</protein>
<name>A0A1M5X5C1_9BURK</name>
<gene>
    <name evidence="3" type="ORF">SAMN04488135_106160</name>
</gene>